<comment type="similarity">
    <text evidence="2">Belongs to the CD225/Dispanin family.</text>
</comment>
<keyword evidence="9" id="KW-1185">Reference proteome</keyword>
<keyword evidence="5 7" id="KW-0472">Membrane</keyword>
<dbReference type="PANTHER" id="PTHR14948:SF20">
    <property type="entry name" value="PROLINE-RICH TRANSMEMBRANE PROTEIN 2"/>
    <property type="match status" value="1"/>
</dbReference>
<dbReference type="Proteomes" id="UP001460270">
    <property type="component" value="Unassembled WGS sequence"/>
</dbReference>
<feature type="transmembrane region" description="Helical" evidence="7">
    <location>
        <begin position="121"/>
        <end position="144"/>
    </location>
</feature>
<protein>
    <recommendedName>
        <fullName evidence="10">Proline-rich transmembrane protein 2</fullName>
    </recommendedName>
</protein>
<dbReference type="AlphaFoldDB" id="A0AAW0P151"/>
<comment type="caution">
    <text evidence="8">The sequence shown here is derived from an EMBL/GenBank/DDBJ whole genome shotgun (WGS) entry which is preliminary data.</text>
</comment>
<evidence type="ECO:0000256" key="1">
    <source>
        <dbReference type="ARBA" id="ARBA00004370"/>
    </source>
</evidence>
<accession>A0AAW0P151</accession>
<evidence type="ECO:0008006" key="10">
    <source>
        <dbReference type="Google" id="ProtNLM"/>
    </source>
</evidence>
<evidence type="ECO:0000256" key="6">
    <source>
        <dbReference type="SAM" id="MobiDB-lite"/>
    </source>
</evidence>
<evidence type="ECO:0000313" key="9">
    <source>
        <dbReference type="Proteomes" id="UP001460270"/>
    </source>
</evidence>
<proteinExistence type="inferred from homology"/>
<feature type="compositionally biased region" description="Low complexity" evidence="6">
    <location>
        <begin position="31"/>
        <end position="61"/>
    </location>
</feature>
<feature type="region of interest" description="Disordered" evidence="6">
    <location>
        <begin position="19"/>
        <end position="70"/>
    </location>
</feature>
<feature type="transmembrane region" description="Helical" evidence="7">
    <location>
        <begin position="76"/>
        <end position="101"/>
    </location>
</feature>
<organism evidence="8 9">
    <name type="scientific">Mugilogobius chulae</name>
    <name type="common">yellowstripe goby</name>
    <dbReference type="NCBI Taxonomy" id="88201"/>
    <lineage>
        <taxon>Eukaryota</taxon>
        <taxon>Metazoa</taxon>
        <taxon>Chordata</taxon>
        <taxon>Craniata</taxon>
        <taxon>Vertebrata</taxon>
        <taxon>Euteleostomi</taxon>
        <taxon>Actinopterygii</taxon>
        <taxon>Neopterygii</taxon>
        <taxon>Teleostei</taxon>
        <taxon>Neoteleostei</taxon>
        <taxon>Acanthomorphata</taxon>
        <taxon>Gobiaria</taxon>
        <taxon>Gobiiformes</taxon>
        <taxon>Gobioidei</taxon>
        <taxon>Gobiidae</taxon>
        <taxon>Gobionellinae</taxon>
        <taxon>Mugilogobius</taxon>
    </lineage>
</organism>
<keyword evidence="3 7" id="KW-0812">Transmembrane</keyword>
<evidence type="ECO:0000256" key="5">
    <source>
        <dbReference type="ARBA" id="ARBA00023136"/>
    </source>
</evidence>
<dbReference type="PANTHER" id="PTHR14948">
    <property type="entry name" value="NG5"/>
    <property type="match status" value="1"/>
</dbReference>
<keyword evidence="4 7" id="KW-1133">Transmembrane helix</keyword>
<comment type="subcellular location">
    <subcellularLocation>
        <location evidence="1">Membrane</location>
    </subcellularLocation>
</comment>
<dbReference type="EMBL" id="JBBPFD010000008">
    <property type="protein sequence ID" value="KAK7915387.1"/>
    <property type="molecule type" value="Genomic_DNA"/>
</dbReference>
<evidence type="ECO:0000256" key="3">
    <source>
        <dbReference type="ARBA" id="ARBA00022692"/>
    </source>
</evidence>
<reference evidence="9" key="1">
    <citation type="submission" date="2024-04" db="EMBL/GenBank/DDBJ databases">
        <title>Salinicola lusitanus LLJ914,a marine bacterium isolated from the Okinawa Trough.</title>
        <authorList>
            <person name="Li J."/>
        </authorList>
    </citation>
    <scope>NUCLEOTIDE SEQUENCE [LARGE SCALE GENOMIC DNA]</scope>
</reference>
<evidence type="ECO:0000256" key="7">
    <source>
        <dbReference type="SAM" id="Phobius"/>
    </source>
</evidence>
<dbReference type="InterPro" id="IPR051423">
    <property type="entry name" value="CD225/Dispanin"/>
</dbReference>
<dbReference type="InterPro" id="IPR007593">
    <property type="entry name" value="CD225/Dispanin_fam"/>
</dbReference>
<dbReference type="Pfam" id="PF04505">
    <property type="entry name" value="CD225"/>
    <property type="match status" value="1"/>
</dbReference>
<dbReference type="GO" id="GO:0016020">
    <property type="term" value="C:membrane"/>
    <property type="evidence" value="ECO:0007669"/>
    <property type="project" value="UniProtKB-SubCell"/>
</dbReference>
<sequence>MSKSCASVERIRRESIFVGGRSGNGVVPVLSSPTGSKPRPGSRSGSLAGGSPRPSLSRRPSACPEAAQDGSKPRDYLLLAILSCFCPLWPINIVALTFSVMSRNSLQQGNVDGARRLGRNAMILSIVSILGGIAIITAAVVFNWGAATLPSLRSHSSDSEGQSDSEVLMSRDAAFSTPAPAPRLLLLLRSSSRPLPKLLPLPEAPPPLRSSPPPLKLLPFLPRLQIYDDLSPLFAVCCCTSRMVFLPTLPPTRRPPSCSCVGTEWFMPKTQQLENCCCETF</sequence>
<evidence type="ECO:0000313" key="8">
    <source>
        <dbReference type="EMBL" id="KAK7915387.1"/>
    </source>
</evidence>
<evidence type="ECO:0000256" key="2">
    <source>
        <dbReference type="ARBA" id="ARBA00006843"/>
    </source>
</evidence>
<gene>
    <name evidence="8" type="ORF">WMY93_011148</name>
</gene>
<evidence type="ECO:0000256" key="4">
    <source>
        <dbReference type="ARBA" id="ARBA00022989"/>
    </source>
</evidence>
<name>A0AAW0P151_9GOBI</name>